<feature type="compositionally biased region" description="Low complexity" evidence="2">
    <location>
        <begin position="132"/>
        <end position="145"/>
    </location>
</feature>
<gene>
    <name evidence="3" type="ORF">PPNO1_LOCUS8612</name>
</gene>
<evidence type="ECO:0000256" key="1">
    <source>
        <dbReference type="ARBA" id="ARBA00023242"/>
    </source>
</evidence>
<feature type="compositionally biased region" description="Basic and acidic residues" evidence="2">
    <location>
        <begin position="121"/>
        <end position="131"/>
    </location>
</feature>
<keyword evidence="1" id="KW-0539">Nucleus</keyword>
<feature type="region of interest" description="Disordered" evidence="2">
    <location>
        <begin position="93"/>
        <end position="159"/>
    </location>
</feature>
<proteinExistence type="predicted"/>
<keyword evidence="4" id="KW-1185">Reference proteome</keyword>
<feature type="compositionally biased region" description="Low complexity" evidence="2">
    <location>
        <begin position="9"/>
        <end position="29"/>
    </location>
</feature>
<dbReference type="PANTHER" id="PTHR31644:SF2">
    <property type="entry name" value="TRANSCRIPTIONAL ACTIVATOR ARO80-RELATED"/>
    <property type="match status" value="1"/>
</dbReference>
<dbReference type="Proteomes" id="UP000838763">
    <property type="component" value="Unassembled WGS sequence"/>
</dbReference>
<feature type="region of interest" description="Disordered" evidence="2">
    <location>
        <begin position="193"/>
        <end position="244"/>
    </location>
</feature>
<name>A0A9P1MDM3_9PEZI</name>
<accession>A0A9P1MDM3</accession>
<evidence type="ECO:0000313" key="3">
    <source>
        <dbReference type="EMBL" id="CAI4219040.1"/>
    </source>
</evidence>
<dbReference type="OrthoDB" id="2262349at2759"/>
<feature type="compositionally biased region" description="Pro residues" evidence="2">
    <location>
        <begin position="211"/>
        <end position="224"/>
    </location>
</feature>
<dbReference type="CDD" id="cd12148">
    <property type="entry name" value="fungal_TF_MHR"/>
    <property type="match status" value="1"/>
</dbReference>
<evidence type="ECO:0008006" key="5">
    <source>
        <dbReference type="Google" id="ProtNLM"/>
    </source>
</evidence>
<reference evidence="3" key="1">
    <citation type="submission" date="2022-11" db="EMBL/GenBank/DDBJ databases">
        <authorList>
            <person name="Scott C."/>
            <person name="Bruce N."/>
        </authorList>
    </citation>
    <scope>NUCLEOTIDE SEQUENCE</scope>
</reference>
<dbReference type="GO" id="GO:0000981">
    <property type="term" value="F:DNA-binding transcription factor activity, RNA polymerase II-specific"/>
    <property type="evidence" value="ECO:0007669"/>
    <property type="project" value="InterPro"/>
</dbReference>
<feature type="region of interest" description="Disordered" evidence="2">
    <location>
        <begin position="1"/>
        <end position="39"/>
    </location>
</feature>
<dbReference type="PANTHER" id="PTHR31644">
    <property type="entry name" value="TRANSCRIPTIONAL ACTIVATOR ARO80-RELATED"/>
    <property type="match status" value="1"/>
</dbReference>
<dbReference type="InterPro" id="IPR052780">
    <property type="entry name" value="AAA_Catabolism_Regulators"/>
</dbReference>
<dbReference type="GO" id="GO:0008270">
    <property type="term" value="F:zinc ion binding"/>
    <property type="evidence" value="ECO:0007669"/>
    <property type="project" value="InterPro"/>
</dbReference>
<evidence type="ECO:0000313" key="4">
    <source>
        <dbReference type="Proteomes" id="UP000838763"/>
    </source>
</evidence>
<evidence type="ECO:0000256" key="2">
    <source>
        <dbReference type="SAM" id="MobiDB-lite"/>
    </source>
</evidence>
<sequence length="911" mass="100410">MTEYSRHGSTASRRSPSSSVPPTASPTASQQPNSAQHKRVYQACIPCRRRKVRCDLGSSKECFFSATRRKRKTDDGPDTDAYADEYIIRNGRKRLYTGAPSPTPDRRQYSEAPLVPRGSHVRREPLRRPEGARSTTSTGRASTSSHHSDFGAGTGDDSNAQLENIEAQTVMRQGVYGTHDALDLLYKAATDGPHATSDDKVDGPPATTTSNPPPVSTHTAPPPHRNSRDHPRSTIHKGPKVEPGIDPALIKRNLATDPGYAEAIKAWSRFRFVRAGWFSAQEAIEYIDYYYEYLSPLTPISPPTFRNPGSHLTLLTEEPVLTVTLLTIASRFRKLSGTGGECRANAIHEQLWSYLRGMIERCLWGQEAFGGGSLRTLGTIESLMILTEWHPRALHFPAPEAIDELMLPSYDRTDPSSFLNDDSAQRHAGVGGKRIESWLEPAWRSDRMCWMLLSTATGLAYELGVFDDIDELLRDGAITRPEYEEEAYRQRAYRIKRLLLIYVTQLAGRLGWTNMVPESLRKSDPAVSRRRPTTVEGATPVTNPSSLSNSFNYIPDLELDDQIIHCWAGISNAMHIGNEKLFKSRKHTADIIQSGKYIDMLKEFHPILREWHTEFERFRLPPYIRYILSIEYEYVRIYVNSLSLQAVVEPFPQTQNYFGKLPLGQLGGFSVVDQEYIKEVVSGCRSLLRIVVDGLLPGGYLKHAPVRTYFRIISGAMFLLKTFALGAPRADVKLSIDLMDSTVEALRNCVAPTIAQAASADARSDHESTAVPGTNGIGAQTTSDANGWPLDATKLRGDINGHDRLGSPAPATISATPFDLSTGTFPYPSGTASVLNPSTPAAIDSVVEGGPNGTGAGSGGNVASAFDEWNTPGNEMWYLPLGVNVGGMDLLEYMVMDQPFTNLDGHSYGGS</sequence>
<protein>
    <recommendedName>
        <fullName evidence="5">Zn(2)-C6 fungal-type domain-containing protein</fullName>
    </recommendedName>
</protein>
<dbReference type="SUPFAM" id="SSF57701">
    <property type="entry name" value="Zn2/Cys6 DNA-binding domain"/>
    <property type="match status" value="1"/>
</dbReference>
<dbReference type="EMBL" id="CALLCH030000019">
    <property type="protein sequence ID" value="CAI4219040.1"/>
    <property type="molecule type" value="Genomic_DNA"/>
</dbReference>
<dbReference type="CDD" id="cd00067">
    <property type="entry name" value="GAL4"/>
    <property type="match status" value="1"/>
</dbReference>
<dbReference type="GO" id="GO:0045944">
    <property type="term" value="P:positive regulation of transcription by RNA polymerase II"/>
    <property type="evidence" value="ECO:0007669"/>
    <property type="project" value="TreeGrafter"/>
</dbReference>
<dbReference type="InterPro" id="IPR036864">
    <property type="entry name" value="Zn2-C6_fun-type_DNA-bd_sf"/>
</dbReference>
<organism evidence="3 4">
    <name type="scientific">Parascedosporium putredinis</name>
    <dbReference type="NCBI Taxonomy" id="1442378"/>
    <lineage>
        <taxon>Eukaryota</taxon>
        <taxon>Fungi</taxon>
        <taxon>Dikarya</taxon>
        <taxon>Ascomycota</taxon>
        <taxon>Pezizomycotina</taxon>
        <taxon>Sordariomycetes</taxon>
        <taxon>Hypocreomycetidae</taxon>
        <taxon>Microascales</taxon>
        <taxon>Microascaceae</taxon>
        <taxon>Parascedosporium</taxon>
    </lineage>
</organism>
<dbReference type="GO" id="GO:0009074">
    <property type="term" value="P:aromatic amino acid family catabolic process"/>
    <property type="evidence" value="ECO:0007669"/>
    <property type="project" value="TreeGrafter"/>
</dbReference>
<comment type="caution">
    <text evidence="3">The sequence shown here is derived from an EMBL/GenBank/DDBJ whole genome shotgun (WGS) entry which is preliminary data.</text>
</comment>
<dbReference type="InterPro" id="IPR001138">
    <property type="entry name" value="Zn2Cys6_DnaBD"/>
</dbReference>
<feature type="region of interest" description="Disordered" evidence="2">
    <location>
        <begin position="761"/>
        <end position="788"/>
    </location>
</feature>
<dbReference type="AlphaFoldDB" id="A0A9P1MDM3"/>
<dbReference type="GO" id="GO:0005634">
    <property type="term" value="C:nucleus"/>
    <property type="evidence" value="ECO:0007669"/>
    <property type="project" value="TreeGrafter"/>
</dbReference>